<keyword evidence="5" id="KW-0804">Transcription</keyword>
<name>A0A9Q0LG71_ANAIG</name>
<evidence type="ECO:0000256" key="4">
    <source>
        <dbReference type="ARBA" id="ARBA00023015"/>
    </source>
</evidence>
<keyword evidence="7" id="KW-0251">Elongation factor</keyword>
<comment type="caution">
    <text evidence="7">The sequence shown here is derived from an EMBL/GenBank/DDBJ whole genome shotgun (WGS) entry which is preliminary data.</text>
</comment>
<evidence type="ECO:0000256" key="6">
    <source>
        <dbReference type="ARBA" id="ARBA00023242"/>
    </source>
</evidence>
<dbReference type="GO" id="GO:0032021">
    <property type="term" value="C:NELF complex"/>
    <property type="evidence" value="ECO:0007669"/>
    <property type="project" value="TreeGrafter"/>
</dbReference>
<comment type="similarity">
    <text evidence="2">Belongs to the NELF-D family.</text>
</comment>
<evidence type="ECO:0000256" key="5">
    <source>
        <dbReference type="ARBA" id="ARBA00023163"/>
    </source>
</evidence>
<dbReference type="EMBL" id="JAPDFW010000081">
    <property type="protein sequence ID" value="KAJ5072302.1"/>
    <property type="molecule type" value="Genomic_DNA"/>
</dbReference>
<dbReference type="PANTHER" id="PTHR12144:SF0">
    <property type="entry name" value="NEGATIVE ELONGATION FACTOR C_D"/>
    <property type="match status" value="1"/>
</dbReference>
<evidence type="ECO:0000256" key="2">
    <source>
        <dbReference type="ARBA" id="ARBA00005726"/>
    </source>
</evidence>
<keyword evidence="8" id="KW-1185">Reference proteome</keyword>
<comment type="subcellular location">
    <subcellularLocation>
        <location evidence="1">Nucleus</location>
    </subcellularLocation>
</comment>
<protein>
    <submittedName>
        <fullName evidence="7">Negative elongation factor d</fullName>
    </submittedName>
</protein>
<sequence>MSNRQEPISPREKLMMADSIMEPDVLITIQKYLQDSSPEEIIQMLSANYKGFPQMINLIREWRTSVLGESPDIFDSMIKNHLSSLIKQNFDPHVVDKIFLEVNSRPLWIDEMIKTPEWQTLLYELSRKHTSRLLTYSTTRISQLNLQKSNKSELANITSSTVFSVFINSFTDLLLEILKLTSETSVKNNQTDEQFNKLLSALKHLCCEDQNTFVCSLAILNNLIEEPDGKPLKRIIQELVNEVKDKDRTIWKMILGTSSISKYPVVYRSIFNTLTGNHTTPGDVIKLYNLYRKADHPPLDFLRIPQFIEALIRDLFDHTSTINDRIEERVYLLAISILITLVRSICKNQLSIISYSDQELSKMKEAIRFPIASVGILKWIKGALSNKTYTLSLVIILAQLQFINEIICRHPCQHPEVFEILRQLLFLSIDVDISDSFKIKKLVVDSMIELMKAGYVIPIIKFFESSSLDRALLRYFVNQLLEIIEPPFSNVFFEEFSVFLRKIISIEANSIKQKLIPFLQICLESPDTPQEQKNEFQEIFKEFENISSQIKK</sequence>
<dbReference type="InterPro" id="IPR006942">
    <property type="entry name" value="TH1"/>
</dbReference>
<proteinExistence type="inferred from homology"/>
<accession>A0A9Q0LG71</accession>
<keyword evidence="4" id="KW-0805">Transcription regulation</keyword>
<evidence type="ECO:0000256" key="1">
    <source>
        <dbReference type="ARBA" id="ARBA00004123"/>
    </source>
</evidence>
<dbReference type="GO" id="GO:0034244">
    <property type="term" value="P:negative regulation of transcription elongation by RNA polymerase II"/>
    <property type="evidence" value="ECO:0007669"/>
    <property type="project" value="TreeGrafter"/>
</dbReference>
<dbReference type="GO" id="GO:0003746">
    <property type="term" value="F:translation elongation factor activity"/>
    <property type="evidence" value="ECO:0007669"/>
    <property type="project" value="UniProtKB-KW"/>
</dbReference>
<reference evidence="7" key="1">
    <citation type="submission" date="2022-10" db="EMBL/GenBank/DDBJ databases">
        <title>Novel sulphate-reducing endosymbionts in the free-living metamonad Anaeramoeba.</title>
        <authorList>
            <person name="Jerlstrom-Hultqvist J."/>
            <person name="Cepicka I."/>
            <person name="Gallot-Lavallee L."/>
            <person name="Salas-Leiva D."/>
            <person name="Curtis B.A."/>
            <person name="Zahonova K."/>
            <person name="Pipaliya S."/>
            <person name="Dacks J."/>
            <person name="Roger A.J."/>
        </authorList>
    </citation>
    <scope>NUCLEOTIDE SEQUENCE</scope>
    <source>
        <strain evidence="7">BMAN</strain>
    </source>
</reference>
<dbReference type="Proteomes" id="UP001149090">
    <property type="component" value="Unassembled WGS sequence"/>
</dbReference>
<gene>
    <name evidence="7" type="ORF">M0811_01316</name>
</gene>
<dbReference type="GO" id="GO:0003723">
    <property type="term" value="F:RNA binding"/>
    <property type="evidence" value="ECO:0007669"/>
    <property type="project" value="TreeGrafter"/>
</dbReference>
<dbReference type="OMA" id="CHSEHTY"/>
<dbReference type="OrthoDB" id="511287at2759"/>
<keyword evidence="6" id="KW-0539">Nucleus</keyword>
<dbReference type="PANTHER" id="PTHR12144">
    <property type="entry name" value="NEGATIVE ELONGATION FACTOR D"/>
    <property type="match status" value="1"/>
</dbReference>
<keyword evidence="3" id="KW-0678">Repressor</keyword>
<evidence type="ECO:0000256" key="3">
    <source>
        <dbReference type="ARBA" id="ARBA00022491"/>
    </source>
</evidence>
<evidence type="ECO:0000313" key="7">
    <source>
        <dbReference type="EMBL" id="KAJ5072302.1"/>
    </source>
</evidence>
<dbReference type="AlphaFoldDB" id="A0A9Q0LG71"/>
<evidence type="ECO:0000313" key="8">
    <source>
        <dbReference type="Proteomes" id="UP001149090"/>
    </source>
</evidence>
<dbReference type="Pfam" id="PF04858">
    <property type="entry name" value="TH1"/>
    <property type="match status" value="2"/>
</dbReference>
<organism evidence="7 8">
    <name type="scientific">Anaeramoeba ignava</name>
    <name type="common">Anaerobic marine amoeba</name>
    <dbReference type="NCBI Taxonomy" id="1746090"/>
    <lineage>
        <taxon>Eukaryota</taxon>
        <taxon>Metamonada</taxon>
        <taxon>Anaeramoebidae</taxon>
        <taxon>Anaeramoeba</taxon>
    </lineage>
</organism>
<keyword evidence="7" id="KW-0648">Protein biosynthesis</keyword>